<name>A0A1X7THQ5_AMPQE</name>
<dbReference type="Pfam" id="PF20231">
    <property type="entry name" value="DUF6589"/>
    <property type="match status" value="1"/>
</dbReference>
<evidence type="ECO:0000256" key="2">
    <source>
        <dbReference type="SAM" id="MobiDB-lite"/>
    </source>
</evidence>
<reference evidence="4" key="1">
    <citation type="submission" date="2017-05" db="UniProtKB">
        <authorList>
            <consortium name="EnsemblMetazoa"/>
        </authorList>
    </citation>
    <scope>IDENTIFICATION</scope>
</reference>
<dbReference type="AlphaFoldDB" id="A0A1X7THQ5"/>
<dbReference type="InterPro" id="IPR046496">
    <property type="entry name" value="DUF6589"/>
</dbReference>
<feature type="coiled-coil region" evidence="1">
    <location>
        <begin position="69"/>
        <end position="96"/>
    </location>
</feature>
<organism evidence="4">
    <name type="scientific">Amphimedon queenslandica</name>
    <name type="common">Sponge</name>
    <dbReference type="NCBI Taxonomy" id="400682"/>
    <lineage>
        <taxon>Eukaryota</taxon>
        <taxon>Metazoa</taxon>
        <taxon>Porifera</taxon>
        <taxon>Demospongiae</taxon>
        <taxon>Heteroscleromorpha</taxon>
        <taxon>Haplosclerida</taxon>
        <taxon>Niphatidae</taxon>
        <taxon>Amphimedon</taxon>
    </lineage>
</organism>
<evidence type="ECO:0000259" key="3">
    <source>
        <dbReference type="Pfam" id="PF20231"/>
    </source>
</evidence>
<protein>
    <recommendedName>
        <fullName evidence="3">DUF6589 domain-containing protein</fullName>
    </recommendedName>
</protein>
<feature type="domain" description="DUF6589" evidence="3">
    <location>
        <begin position="391"/>
        <end position="629"/>
    </location>
</feature>
<proteinExistence type="predicted"/>
<sequence>MATRKTVICYCCGSNITAQANNRYSMFSKSFNDLLSIWRELFEELPVEETSDDILYSSEIVPGRICRPCAASLQKIAKLKSVKKEMKKEMKNALSVIKSYKQGGMISETEVENQLTSTCTPTSSQSSLPMKRTLENLKTNSPRKKARESKTISPKVLLQVEREKTVHSIVSHTCLLQKIVGLILYSSHCSKDAFQRLCSIGLSVTYTTVNRTVNFISKDHDVEVKKWRDDIVSVLLKEDHAFSAADNGILFGPDNEDSLSLRSSDSSVDDECEDCNSDTSCDPLPLSPVTSSASDDDDSSTEQFQVSLSDVQQEVVTEKDNEQCIADSEPLCTSFKIVGDNVDKNVTPRYMRSDIRTKSLHYYHSFAVKSRINVDDLPSQKPDSCLPSPTYIAKSLLPSVNDDDCLIANLKILFSRILLQTLPAFEVNFSDLVCRHIVHRRYKEMSSKSTVVPLGVLPKNENKTKEMKEILEHLHQYVPKVVSTRQYQVPGNDNSKEVTVIDEKVHHILLGGDQLSQARARGALKSKANSQTPSTKLNGFIPTVEDWHTKLTLFEVIWKYFVRKESSGDHGTAYQLRNVLGRCNVVTSPKKDLNACEDFLMLIIWSYVTLAAMEVLGMKEVDDIPSSLPSEFWLEDKEKRNDAMD</sequence>
<evidence type="ECO:0000313" key="4">
    <source>
        <dbReference type="EnsemblMetazoa" id="Aqu2.1.14258_001"/>
    </source>
</evidence>
<feature type="region of interest" description="Disordered" evidence="2">
    <location>
        <begin position="275"/>
        <end position="304"/>
    </location>
</feature>
<dbReference type="EnsemblMetazoa" id="Aqu2.1.14258_001">
    <property type="protein sequence ID" value="Aqu2.1.14258_001"/>
    <property type="gene ID" value="Aqu2.1.14258"/>
</dbReference>
<keyword evidence="1" id="KW-0175">Coiled coil</keyword>
<dbReference type="InParanoid" id="A0A1X7THQ5"/>
<evidence type="ECO:0000256" key="1">
    <source>
        <dbReference type="SAM" id="Coils"/>
    </source>
</evidence>
<dbReference type="OrthoDB" id="5952546at2759"/>
<accession>A0A1X7THQ5</accession>